<dbReference type="EMBL" id="CAJNBH010000002">
    <property type="protein sequence ID" value="CAE6703270.1"/>
    <property type="molecule type" value="Genomic_DNA"/>
</dbReference>
<keyword evidence="2" id="KW-1185">Reference proteome</keyword>
<dbReference type="RefSeq" id="WP_200657788.1">
    <property type="nucleotide sequence ID" value="NZ_CAJNBH010000002.1"/>
</dbReference>
<protein>
    <submittedName>
        <fullName evidence="1">Uncharacterized protein</fullName>
    </submittedName>
</protein>
<organism evidence="1 2">
    <name type="scientific">Paraburkholderia nemoris</name>
    <dbReference type="NCBI Taxonomy" id="2793076"/>
    <lineage>
        <taxon>Bacteria</taxon>
        <taxon>Pseudomonadati</taxon>
        <taxon>Pseudomonadota</taxon>
        <taxon>Betaproteobacteria</taxon>
        <taxon>Burkholderiales</taxon>
        <taxon>Burkholderiaceae</taxon>
        <taxon>Paraburkholderia</taxon>
    </lineage>
</organism>
<accession>A0ABN7KNR2</accession>
<reference evidence="1 2" key="1">
    <citation type="submission" date="2021-02" db="EMBL/GenBank/DDBJ databases">
        <authorList>
            <person name="Vanwijnsberghe S."/>
        </authorList>
    </citation>
    <scope>NUCLEOTIDE SEQUENCE [LARGE SCALE GENOMIC DNA]</scope>
    <source>
        <strain evidence="1 2">R-69776</strain>
    </source>
</reference>
<proteinExistence type="predicted"/>
<dbReference type="Proteomes" id="UP000673821">
    <property type="component" value="Unassembled WGS sequence"/>
</dbReference>
<name>A0ABN7KNR2_9BURK</name>
<evidence type="ECO:0000313" key="1">
    <source>
        <dbReference type="EMBL" id="CAE6703270.1"/>
    </source>
</evidence>
<comment type="caution">
    <text evidence="1">The sequence shown here is derived from an EMBL/GenBank/DDBJ whole genome shotgun (WGS) entry which is preliminary data.</text>
</comment>
<sequence>MQESSLKDQVMHCIDKIGSNSTMSTIMLDAWLSLEGFLVQCDKLPSRLEDIDAATLSGFVERQSLQCIDVELFLMMLAGIRMILLESGCAIEQLAPLSVHVKRQRLANDKNGNYRFVKVLAAAVR</sequence>
<gene>
    <name evidence="1" type="ORF">R69776_00736</name>
</gene>
<evidence type="ECO:0000313" key="2">
    <source>
        <dbReference type="Proteomes" id="UP000673821"/>
    </source>
</evidence>